<dbReference type="SUPFAM" id="SSF56645">
    <property type="entry name" value="Acyl-CoA dehydrogenase NM domain-like"/>
    <property type="match status" value="1"/>
</dbReference>
<dbReference type="KEGG" id="lacs:H4075_13975"/>
<dbReference type="InterPro" id="IPR037069">
    <property type="entry name" value="AcylCoA_DH/ox_N_sf"/>
</dbReference>
<evidence type="ECO:0000256" key="1">
    <source>
        <dbReference type="ARBA" id="ARBA00023002"/>
    </source>
</evidence>
<dbReference type="Gene3D" id="1.20.140.10">
    <property type="entry name" value="Butyryl-CoA Dehydrogenase, subunit A, domain 3"/>
    <property type="match status" value="1"/>
</dbReference>
<evidence type="ECO:0000313" key="4">
    <source>
        <dbReference type="Proteomes" id="UP000515344"/>
    </source>
</evidence>
<organism evidence="3 4">
    <name type="scientific">Lacibacter sediminis</name>
    <dbReference type="NCBI Taxonomy" id="2760713"/>
    <lineage>
        <taxon>Bacteria</taxon>
        <taxon>Pseudomonadati</taxon>
        <taxon>Bacteroidota</taxon>
        <taxon>Chitinophagia</taxon>
        <taxon>Chitinophagales</taxon>
        <taxon>Chitinophagaceae</taxon>
        <taxon>Lacibacter</taxon>
    </lineage>
</organism>
<evidence type="ECO:0000313" key="3">
    <source>
        <dbReference type="EMBL" id="QNA43185.1"/>
    </source>
</evidence>
<dbReference type="GO" id="GO:0050660">
    <property type="term" value="F:flavin adenine dinucleotide binding"/>
    <property type="evidence" value="ECO:0007669"/>
    <property type="project" value="InterPro"/>
</dbReference>
<dbReference type="Gene3D" id="2.40.110.10">
    <property type="entry name" value="Butyryl-CoA Dehydrogenase, subunit A, domain 2"/>
    <property type="match status" value="1"/>
</dbReference>
<dbReference type="AlphaFoldDB" id="A0A7G5XCI2"/>
<dbReference type="EMBL" id="CP060007">
    <property type="protein sequence ID" value="QNA43185.1"/>
    <property type="molecule type" value="Genomic_DNA"/>
</dbReference>
<sequence>MHLQLNKKEIAEIKRLCSISEQKGALTPALLNIIYKKKWFKLFIPKAQGGLALNLVDALQLEEQLAYIDGSLAWTVTLCSGANFFAGFMEQEKIGKLFHVNKICMGGSGAATGIATQTKDGYTVTGRWKYATGTPHLTHFTANCIIHKNGKPVLQEDGTALIRSFYFKRSEVKIHHEWKAMGLKATASHSYSVKKLKVKAERSFMIDAAHATLDHPIYTYPFMPFAETTLAVNTLGMVCHLLDEAATVFLQKKPNPVAFQQADAALQTARQEISKMRIAFYNIVEQSWNELITKKKISAKTTKQISTISRKLVKLCRSHAAEVYPYCGLSATTQPSELNRVFRDLFTASQHALLTYGK</sequence>
<reference evidence="4" key="1">
    <citation type="submission" date="2020-08" db="EMBL/GenBank/DDBJ databases">
        <title>Lacibacter sp. S13-6-6 genome sequencing.</title>
        <authorList>
            <person name="Jin L."/>
        </authorList>
    </citation>
    <scope>NUCLEOTIDE SEQUENCE [LARGE SCALE GENOMIC DNA]</scope>
    <source>
        <strain evidence="4">S13-6-6</strain>
    </source>
</reference>
<dbReference type="InterPro" id="IPR013107">
    <property type="entry name" value="Acyl-CoA_DH_C"/>
</dbReference>
<evidence type="ECO:0000259" key="2">
    <source>
        <dbReference type="Pfam" id="PF08028"/>
    </source>
</evidence>
<protein>
    <submittedName>
        <fullName evidence="3">Acyl-CoA dehydrogenase</fullName>
    </submittedName>
</protein>
<proteinExistence type="predicted"/>
<dbReference type="RefSeq" id="WP_182801450.1">
    <property type="nucleotide sequence ID" value="NZ_CP060007.1"/>
</dbReference>
<dbReference type="Pfam" id="PF08028">
    <property type="entry name" value="Acyl-CoA_dh_2"/>
    <property type="match status" value="1"/>
</dbReference>
<dbReference type="InterPro" id="IPR009100">
    <property type="entry name" value="AcylCoA_DH/oxidase_NM_dom_sf"/>
</dbReference>
<dbReference type="PIRSF" id="PIRSF016578">
    <property type="entry name" value="HsaA"/>
    <property type="match status" value="1"/>
</dbReference>
<keyword evidence="4" id="KW-1185">Reference proteome</keyword>
<dbReference type="Proteomes" id="UP000515344">
    <property type="component" value="Chromosome"/>
</dbReference>
<dbReference type="InterPro" id="IPR046373">
    <property type="entry name" value="Acyl-CoA_Oxase/DH_mid-dom_sf"/>
</dbReference>
<gene>
    <name evidence="3" type="ORF">H4075_13975</name>
</gene>
<accession>A0A7G5XCI2</accession>
<dbReference type="Gene3D" id="1.10.540.10">
    <property type="entry name" value="Acyl-CoA dehydrogenase/oxidase, N-terminal domain"/>
    <property type="match status" value="1"/>
</dbReference>
<keyword evidence="1" id="KW-0560">Oxidoreductase</keyword>
<feature type="domain" description="Acyl-CoA dehydrogenase C-terminal" evidence="2">
    <location>
        <begin position="259"/>
        <end position="354"/>
    </location>
</feature>
<dbReference type="GO" id="GO:0016627">
    <property type="term" value="F:oxidoreductase activity, acting on the CH-CH group of donors"/>
    <property type="evidence" value="ECO:0007669"/>
    <property type="project" value="InterPro"/>
</dbReference>
<name>A0A7G5XCI2_9BACT</name>